<comment type="similarity">
    <text evidence="1">Belongs to the protein prenyltransferase subunit alpha family.</text>
</comment>
<dbReference type="RefSeq" id="XP_070882065.1">
    <property type="nucleotide sequence ID" value="XM_071026495.1"/>
</dbReference>
<dbReference type="PANTHER" id="PTHR11129:SF3">
    <property type="entry name" value="PROTEIN PRENYLTRANSFERASE ALPHA SUBUNIT REPEAT-CONTAINING PROTEIN 1"/>
    <property type="match status" value="1"/>
</dbReference>
<comment type="caution">
    <text evidence="5">The sequence shown here is derived from an EMBL/GenBank/DDBJ whole genome shotgun (WGS) entry which is preliminary data.</text>
</comment>
<evidence type="ECO:0000256" key="1">
    <source>
        <dbReference type="ARBA" id="ARBA00006734"/>
    </source>
</evidence>
<evidence type="ECO:0000313" key="5">
    <source>
        <dbReference type="EMBL" id="KAL2863086.1"/>
    </source>
</evidence>
<evidence type="ECO:0000313" key="6">
    <source>
        <dbReference type="Proteomes" id="UP001610432"/>
    </source>
</evidence>
<dbReference type="SUPFAM" id="SSF48439">
    <property type="entry name" value="Protein prenylyltransferase"/>
    <property type="match status" value="1"/>
</dbReference>
<accession>A0ABR4LEX1</accession>
<dbReference type="EMBL" id="JBFXLQ010000057">
    <property type="protein sequence ID" value="KAL2863086.1"/>
    <property type="molecule type" value="Genomic_DNA"/>
</dbReference>
<keyword evidence="6" id="KW-1185">Reference proteome</keyword>
<organism evidence="5 6">
    <name type="scientific">Aspergillus lucknowensis</name>
    <dbReference type="NCBI Taxonomy" id="176173"/>
    <lineage>
        <taxon>Eukaryota</taxon>
        <taxon>Fungi</taxon>
        <taxon>Dikarya</taxon>
        <taxon>Ascomycota</taxon>
        <taxon>Pezizomycotina</taxon>
        <taxon>Eurotiomycetes</taxon>
        <taxon>Eurotiomycetidae</taxon>
        <taxon>Eurotiales</taxon>
        <taxon>Aspergillaceae</taxon>
        <taxon>Aspergillus</taxon>
        <taxon>Aspergillus subgen. Nidulantes</taxon>
    </lineage>
</organism>
<evidence type="ECO:0000256" key="4">
    <source>
        <dbReference type="ARBA" id="ARBA00022737"/>
    </source>
</evidence>
<keyword evidence="3" id="KW-0808">Transferase</keyword>
<reference evidence="5 6" key="1">
    <citation type="submission" date="2024-07" db="EMBL/GenBank/DDBJ databases">
        <title>Section-level genome sequencing and comparative genomics of Aspergillus sections Usti and Cavernicolus.</title>
        <authorList>
            <consortium name="Lawrence Berkeley National Laboratory"/>
            <person name="Nybo J.L."/>
            <person name="Vesth T.C."/>
            <person name="Theobald S."/>
            <person name="Frisvad J.C."/>
            <person name="Larsen T.O."/>
            <person name="Kjaerboelling I."/>
            <person name="Rothschild-Mancinelli K."/>
            <person name="Lyhne E.K."/>
            <person name="Kogle M.E."/>
            <person name="Barry K."/>
            <person name="Clum A."/>
            <person name="Na H."/>
            <person name="Ledsgaard L."/>
            <person name="Lin J."/>
            <person name="Lipzen A."/>
            <person name="Kuo A."/>
            <person name="Riley R."/>
            <person name="Mondo S."/>
            <person name="Labutti K."/>
            <person name="Haridas S."/>
            <person name="Pangalinan J."/>
            <person name="Salamov A.A."/>
            <person name="Simmons B.A."/>
            <person name="Magnuson J.K."/>
            <person name="Chen J."/>
            <person name="Drula E."/>
            <person name="Henrissat B."/>
            <person name="Wiebenga A."/>
            <person name="Lubbers R.J."/>
            <person name="Gomes A.C."/>
            <person name="Macurrencykelacurrency M.R."/>
            <person name="Stajich J."/>
            <person name="Grigoriev I.V."/>
            <person name="Mortensen U.H."/>
            <person name="De Vries R.P."/>
            <person name="Baker S.E."/>
            <person name="Andersen M.R."/>
        </authorList>
    </citation>
    <scope>NUCLEOTIDE SEQUENCE [LARGE SCALE GENOMIC DNA]</scope>
    <source>
        <strain evidence="5 6">CBS 449.75</strain>
    </source>
</reference>
<dbReference type="InterPro" id="IPR002088">
    <property type="entry name" value="Prenyl_trans_a"/>
</dbReference>
<keyword evidence="2" id="KW-0637">Prenyltransferase</keyword>
<evidence type="ECO:0000256" key="3">
    <source>
        <dbReference type="ARBA" id="ARBA00022679"/>
    </source>
</evidence>
<sequence>MTSQCSAQIDAFRDLSRIFGSRDGRVLEFEILPPAFGSLLEDGCSIGVTKKYLVQAFVAARRAFFDGLKSSRYNGSHSSPEICGQKHPDKELDQTLAIASEIMLLFDCEHLTACNWRKRRLTALGDLVQEEFFHALDTELSLTTSYLCSPLHRHTKSPTLWQHRQWVREHLVRLRKPSAQAAQELLKAELSAVLLAGERHPKNYYAFTYMRQIHRIVSEASEGEIEGNSTRLAQSIITPTLDWCLAHPTDISGLMFLLYLLDAVGDAALRLETVGRVTRFALDIGWEGESIWSFVDLAVRKFNLAGFVGDPQTYPWDIFLNPVLSDKFQHGDSKCRAPWKAWLDRAQIHWTLTQPSTNNPPA</sequence>
<dbReference type="GeneID" id="98141567"/>
<dbReference type="PANTHER" id="PTHR11129">
    <property type="entry name" value="PROTEIN FARNESYLTRANSFERASE ALPHA SUBUNIT/RAB GERANYLGERANYL TRANSFERASE ALPHA SUBUNIT"/>
    <property type="match status" value="1"/>
</dbReference>
<dbReference type="Pfam" id="PF01239">
    <property type="entry name" value="PPTA"/>
    <property type="match status" value="1"/>
</dbReference>
<dbReference type="Gene3D" id="1.25.40.120">
    <property type="entry name" value="Protein prenylyltransferase"/>
    <property type="match status" value="1"/>
</dbReference>
<gene>
    <name evidence="5" type="ORF">BJX67DRAFT_269781</name>
</gene>
<evidence type="ECO:0000256" key="2">
    <source>
        <dbReference type="ARBA" id="ARBA00022602"/>
    </source>
</evidence>
<name>A0ABR4LEX1_9EURO</name>
<proteinExistence type="inferred from homology"/>
<keyword evidence="4" id="KW-0677">Repeat</keyword>
<protein>
    <submittedName>
        <fullName evidence="5">Uncharacterized protein</fullName>
    </submittedName>
</protein>
<dbReference type="Proteomes" id="UP001610432">
    <property type="component" value="Unassembled WGS sequence"/>
</dbReference>